<dbReference type="InterPro" id="IPR041881">
    <property type="entry name" value="PqqD_sf"/>
</dbReference>
<dbReference type="InterPro" id="IPR008792">
    <property type="entry name" value="PQQD"/>
</dbReference>
<name>A0AA35XXR8_9PROT</name>
<evidence type="ECO:0000256" key="3">
    <source>
        <dbReference type="ARBA" id="ARBA00022905"/>
    </source>
</evidence>
<dbReference type="NCBIfam" id="TIGR03859">
    <property type="entry name" value="PQQ_PqqD"/>
    <property type="match status" value="1"/>
</dbReference>
<dbReference type="GO" id="GO:0018189">
    <property type="term" value="P:pyrroloquinoline quinone biosynthetic process"/>
    <property type="evidence" value="ECO:0007669"/>
    <property type="project" value="UniProtKB-KW"/>
</dbReference>
<gene>
    <name evidence="4" type="primary">pqqD</name>
    <name evidence="4" type="ORF">LMG32879_001451</name>
</gene>
<proteinExistence type="predicted"/>
<dbReference type="Proteomes" id="UP001176960">
    <property type="component" value="Unassembled WGS sequence"/>
</dbReference>
<evidence type="ECO:0000256" key="1">
    <source>
        <dbReference type="ARBA" id="ARBA00004886"/>
    </source>
</evidence>
<evidence type="ECO:0000256" key="2">
    <source>
        <dbReference type="ARBA" id="ARBA00011741"/>
    </source>
</evidence>
<dbReference type="EMBL" id="CATKSH010000007">
    <property type="protein sequence ID" value="CAI9120615.1"/>
    <property type="molecule type" value="Genomic_DNA"/>
</dbReference>
<dbReference type="Gene3D" id="1.10.10.1150">
    <property type="entry name" value="Coenzyme PQQ synthesis protein D (PqqD)"/>
    <property type="match status" value="1"/>
</dbReference>
<protein>
    <submittedName>
        <fullName evidence="4">Pyrroloquinoline quinone biosynthesis peptide chaperone PqqD</fullName>
    </submittedName>
</protein>
<dbReference type="Pfam" id="PF05402">
    <property type="entry name" value="PqqD"/>
    <property type="match status" value="1"/>
</dbReference>
<accession>A0AA35XXR8</accession>
<sequence>MSCNPEGRVPAFARGVRLQRDRVREQWVIQAPERAFIVDDIAAAVLQRVSGDVTLAHIIDDLTTAYDAPRETIASDVLSMVADLVDRQALVWRS</sequence>
<reference evidence="4" key="1">
    <citation type="submission" date="2023-03" db="EMBL/GenBank/DDBJ databases">
        <authorList>
            <person name="Cleenwerck I."/>
        </authorList>
    </citation>
    <scope>NUCLEOTIDE SEQUENCE</scope>
    <source>
        <strain evidence="4">LMG 32879</strain>
    </source>
</reference>
<comment type="subunit">
    <text evidence="2">Monomer. Interacts with PqqE.</text>
</comment>
<keyword evidence="5" id="KW-1185">Reference proteome</keyword>
<evidence type="ECO:0000313" key="5">
    <source>
        <dbReference type="Proteomes" id="UP001176960"/>
    </source>
</evidence>
<organism evidence="4 5">
    <name type="scientific">Brytella acorum</name>
    <dbReference type="NCBI Taxonomy" id="2959299"/>
    <lineage>
        <taxon>Bacteria</taxon>
        <taxon>Pseudomonadati</taxon>
        <taxon>Pseudomonadota</taxon>
        <taxon>Alphaproteobacteria</taxon>
        <taxon>Acetobacterales</taxon>
        <taxon>Acetobacteraceae</taxon>
        <taxon>Brytella</taxon>
    </lineage>
</organism>
<dbReference type="InterPro" id="IPR022479">
    <property type="entry name" value="PqqD_bac"/>
</dbReference>
<dbReference type="GO" id="GO:0048038">
    <property type="term" value="F:quinone binding"/>
    <property type="evidence" value="ECO:0007669"/>
    <property type="project" value="InterPro"/>
</dbReference>
<comment type="caution">
    <text evidence="4">The sequence shown here is derived from an EMBL/GenBank/DDBJ whole genome shotgun (WGS) entry which is preliminary data.</text>
</comment>
<keyword evidence="3" id="KW-0884">PQQ biosynthesis</keyword>
<dbReference type="AlphaFoldDB" id="A0AA35XXR8"/>
<comment type="pathway">
    <text evidence="1">Cofactor biosynthesis; pyrroloquinoline quinone biosynthesis.</text>
</comment>
<dbReference type="RefSeq" id="WP_289841291.1">
    <property type="nucleotide sequence ID" value="NZ_JARBJP010000002.1"/>
</dbReference>
<evidence type="ECO:0000313" key="4">
    <source>
        <dbReference type="EMBL" id="CAI9120615.1"/>
    </source>
</evidence>